<dbReference type="AlphaFoldDB" id="A0A915J7C2"/>
<evidence type="ECO:0000313" key="1">
    <source>
        <dbReference type="Proteomes" id="UP000887565"/>
    </source>
</evidence>
<dbReference type="Proteomes" id="UP000887565">
    <property type="component" value="Unplaced"/>
</dbReference>
<evidence type="ECO:0000313" key="2">
    <source>
        <dbReference type="WBParaSite" id="nRc.2.0.1.t22357-RA"/>
    </source>
</evidence>
<accession>A0A915J7C2</accession>
<keyword evidence="1" id="KW-1185">Reference proteome</keyword>
<protein>
    <submittedName>
        <fullName evidence="2">Uncharacterized protein</fullName>
    </submittedName>
</protein>
<dbReference type="WBParaSite" id="nRc.2.0.1.t22357-RA">
    <property type="protein sequence ID" value="nRc.2.0.1.t22357-RA"/>
    <property type="gene ID" value="nRc.2.0.1.g22357"/>
</dbReference>
<proteinExistence type="predicted"/>
<organism evidence="1 2">
    <name type="scientific">Romanomermis culicivorax</name>
    <name type="common">Nematode worm</name>
    <dbReference type="NCBI Taxonomy" id="13658"/>
    <lineage>
        <taxon>Eukaryota</taxon>
        <taxon>Metazoa</taxon>
        <taxon>Ecdysozoa</taxon>
        <taxon>Nematoda</taxon>
        <taxon>Enoplea</taxon>
        <taxon>Dorylaimia</taxon>
        <taxon>Mermithida</taxon>
        <taxon>Mermithoidea</taxon>
        <taxon>Mermithidae</taxon>
        <taxon>Romanomermis</taxon>
    </lineage>
</organism>
<reference evidence="2" key="1">
    <citation type="submission" date="2022-11" db="UniProtKB">
        <authorList>
            <consortium name="WormBaseParasite"/>
        </authorList>
    </citation>
    <scope>IDENTIFICATION</scope>
</reference>
<sequence>MNNSLVTSSCCGRRQKMLFDPMKPRENCCEKYYLQTLLRQICGSRNDVYNDKIRRFLAHIEM</sequence>
<name>A0A915J7C2_ROMCU</name>